<evidence type="ECO:0000313" key="2">
    <source>
        <dbReference type="Proteomes" id="UP000321570"/>
    </source>
</evidence>
<dbReference type="EMBL" id="CABIJS010000199">
    <property type="protein sequence ID" value="VUZ46030.1"/>
    <property type="molecule type" value="Genomic_DNA"/>
</dbReference>
<gene>
    <name evidence="1" type="ORF">WMSIL1_LOCUS5920</name>
</gene>
<name>A0A564YFN0_HYMDI</name>
<protein>
    <submittedName>
        <fullName evidence="1">Uncharacterized protein</fullName>
    </submittedName>
</protein>
<dbReference type="SUPFAM" id="SSF56672">
    <property type="entry name" value="DNA/RNA polymerases"/>
    <property type="match status" value="1"/>
</dbReference>
<keyword evidence="2" id="KW-1185">Reference proteome</keyword>
<reference evidence="1 2" key="1">
    <citation type="submission" date="2019-07" db="EMBL/GenBank/DDBJ databases">
        <authorList>
            <person name="Jastrzebski P J."/>
            <person name="Paukszto L."/>
            <person name="Jastrzebski P J."/>
        </authorList>
    </citation>
    <scope>NUCLEOTIDE SEQUENCE [LARGE SCALE GENOMIC DNA]</scope>
    <source>
        <strain evidence="1 2">WMS-il1</strain>
    </source>
</reference>
<accession>A0A564YFN0</accession>
<evidence type="ECO:0000313" key="1">
    <source>
        <dbReference type="EMBL" id="VUZ46030.1"/>
    </source>
</evidence>
<dbReference type="Gene3D" id="3.30.70.270">
    <property type="match status" value="1"/>
</dbReference>
<dbReference type="InterPro" id="IPR043128">
    <property type="entry name" value="Rev_trsase/Diguanyl_cyclase"/>
</dbReference>
<organism evidence="1 2">
    <name type="scientific">Hymenolepis diminuta</name>
    <name type="common">Rat tapeworm</name>
    <dbReference type="NCBI Taxonomy" id="6216"/>
    <lineage>
        <taxon>Eukaryota</taxon>
        <taxon>Metazoa</taxon>
        <taxon>Spiralia</taxon>
        <taxon>Lophotrochozoa</taxon>
        <taxon>Platyhelminthes</taxon>
        <taxon>Cestoda</taxon>
        <taxon>Eucestoda</taxon>
        <taxon>Cyclophyllidea</taxon>
        <taxon>Hymenolepididae</taxon>
        <taxon>Hymenolepis</taxon>
    </lineage>
</organism>
<proteinExistence type="predicted"/>
<dbReference type="InterPro" id="IPR043502">
    <property type="entry name" value="DNA/RNA_pol_sf"/>
</dbReference>
<dbReference type="Proteomes" id="UP000321570">
    <property type="component" value="Unassembled WGS sequence"/>
</dbReference>
<dbReference type="AlphaFoldDB" id="A0A564YFN0"/>
<sequence>MLSPTDVKTLNLFLGSTSCYNSFLSSLRDIRALFNCSLQKDTAWYRSVECRRAFEKLKSVVLSNMSLTRYNSQSLIVWRTSIKSFQLRLMQKWLHKQPLF</sequence>